<dbReference type="Gene3D" id="2.60.40.1080">
    <property type="match status" value="1"/>
</dbReference>
<protein>
    <submittedName>
        <fullName evidence="3">Ig domain protein group 2 domain protein</fullName>
    </submittedName>
</protein>
<dbReference type="EMBL" id="CP002160">
    <property type="protein sequence ID" value="ADL52767.1"/>
    <property type="molecule type" value="Genomic_DNA"/>
</dbReference>
<feature type="signal peptide" evidence="1">
    <location>
        <begin position="1"/>
        <end position="24"/>
    </location>
</feature>
<dbReference type="STRING" id="573061.Clocel_3077"/>
<reference evidence="3 4" key="1">
    <citation type="submission" date="2010-08" db="EMBL/GenBank/DDBJ databases">
        <title>Complete sequence of Clostridium cellulovorans 743B.</title>
        <authorList>
            <consortium name="US DOE Joint Genome Institute"/>
            <person name="Lucas S."/>
            <person name="Copeland A."/>
            <person name="Lapidus A."/>
            <person name="Cheng J.-F."/>
            <person name="Bruce D."/>
            <person name="Goodwin L."/>
            <person name="Pitluck S."/>
            <person name="Chertkov O."/>
            <person name="Detter J.C."/>
            <person name="Han C."/>
            <person name="Tapia R."/>
            <person name="Land M."/>
            <person name="Hauser L."/>
            <person name="Chang Y.-J."/>
            <person name="Jeffries C."/>
            <person name="Kyrpides N."/>
            <person name="Ivanova N."/>
            <person name="Mikhailova N."/>
            <person name="Hemme C.L."/>
            <person name="Woyke T."/>
        </authorList>
    </citation>
    <scope>NUCLEOTIDE SEQUENCE [LARGE SCALE GENOMIC DNA]</scope>
    <source>
        <strain evidence="4">ATCC 35296 / DSM 3052 / OCM 3 / 743B</strain>
    </source>
</reference>
<dbReference type="Proteomes" id="UP000002730">
    <property type="component" value="Chromosome"/>
</dbReference>
<sequence>MIKNFLKKTLITTSLLLTFQLSITTPTNTTVNAATGSNYTWNNTIPAKYPSATNDNGKLVLFDNSHGETAGQADWVLDGGFSDFADDLVNHGYTVKEYRGIDKNGDGCIRYYDDRQTSNVDSNEAVITYDAIKDADVFIMAEANRPLTISERSALKQFVDSGKGLYLISDHYNADRNMNTWDSTEVYNGYNRSNSTIYNMGLTYGDMRNPQDATKGWLAENFGLRFRFNAINLTAGFSGIRSTTDSEGITAGVKPILMAAGSTLAIVDGSKAKGLVYLSSTDKPSKWGSAADTGLYFGGEKEGAFVAISKPSAGKAAFIGDSSPIEDATTKYKHEGTGNSKSTHAGYTSAGNAATLSINIVDWLSTPESYVGFDGINHTKGIATDTPMATIEKTESQAEPWATPSYNPWNTDTFAYGAYNAPQGPISTSTGGSGTGTTTVSVTGVSLNKTSLSLTAGATQTLTATIAPTNATNKSISWTSSNTSVATVSSGTITAISLGTAIITAKTTDGAKTATCEVTVSASSTGTGTVTLISEGFTTVRGTSSAISSGIPTNWIFSSGLAVYTTTGNYGKSSPSIKMQGTNNRVTTPTFTLSTQGTLSFWIKGNGTNSTSALLVEKYDGTSWSTVANITSLPITGTTKTYTIPQNTIQVRLTYTKSVGNVALDDISIK</sequence>
<dbReference type="RefSeq" id="WP_010075863.1">
    <property type="nucleotide sequence ID" value="NC_014393.1"/>
</dbReference>
<evidence type="ECO:0000256" key="1">
    <source>
        <dbReference type="SAM" id="SignalP"/>
    </source>
</evidence>
<name>D9STN3_CLOC7</name>
<dbReference type="eggNOG" id="COG5492">
    <property type="taxonomic scope" value="Bacteria"/>
</dbReference>
<dbReference type="HOGENOM" id="CLU_409767_0_0_9"/>
<proteinExistence type="predicted"/>
<dbReference type="Gene3D" id="2.60.120.260">
    <property type="entry name" value="Galactose-binding domain-like"/>
    <property type="match status" value="1"/>
</dbReference>
<dbReference type="InterPro" id="IPR003343">
    <property type="entry name" value="Big_2"/>
</dbReference>
<dbReference type="InterPro" id="IPR029062">
    <property type="entry name" value="Class_I_gatase-like"/>
</dbReference>
<gene>
    <name evidence="3" type="ordered locus">Clocel_3077</name>
</gene>
<organism evidence="3 4">
    <name type="scientific">Clostridium cellulovorans (strain ATCC 35296 / DSM 3052 / OCM 3 / 743B)</name>
    <dbReference type="NCBI Taxonomy" id="573061"/>
    <lineage>
        <taxon>Bacteria</taxon>
        <taxon>Bacillati</taxon>
        <taxon>Bacillota</taxon>
        <taxon>Clostridia</taxon>
        <taxon>Eubacteriales</taxon>
        <taxon>Clostridiaceae</taxon>
        <taxon>Clostridium</taxon>
    </lineage>
</organism>
<evidence type="ECO:0000313" key="3">
    <source>
        <dbReference type="EMBL" id="ADL52767.1"/>
    </source>
</evidence>
<dbReference type="PANTHER" id="PTHR12969:SF7">
    <property type="entry name" value="INTRAFLAGELLAR TRANSPORT PROTEIN 52 HOMOLOG"/>
    <property type="match status" value="1"/>
</dbReference>
<dbReference type="SMART" id="SM00635">
    <property type="entry name" value="BID_2"/>
    <property type="match status" value="1"/>
</dbReference>
<feature type="chain" id="PRO_5038834635" evidence="1">
    <location>
        <begin position="25"/>
        <end position="670"/>
    </location>
</feature>
<feature type="domain" description="BIG2" evidence="2">
    <location>
        <begin position="441"/>
        <end position="517"/>
    </location>
</feature>
<evidence type="ECO:0000259" key="2">
    <source>
        <dbReference type="SMART" id="SM00635"/>
    </source>
</evidence>
<dbReference type="KEGG" id="ccb:Clocel_3077"/>
<evidence type="ECO:0000313" key="4">
    <source>
        <dbReference type="Proteomes" id="UP000002730"/>
    </source>
</evidence>
<dbReference type="eggNOG" id="COG4085">
    <property type="taxonomic scope" value="Bacteria"/>
</dbReference>
<dbReference type="SUPFAM" id="SSF49373">
    <property type="entry name" value="Invasin/intimin cell-adhesion fragments"/>
    <property type="match status" value="1"/>
</dbReference>
<keyword evidence="1" id="KW-0732">Signal</keyword>
<dbReference type="SUPFAM" id="SSF52317">
    <property type="entry name" value="Class I glutamine amidotransferase-like"/>
    <property type="match status" value="1"/>
</dbReference>
<dbReference type="InterPro" id="IPR008964">
    <property type="entry name" value="Invasin/intimin_cell_adhesion"/>
</dbReference>
<dbReference type="InterPro" id="IPR039975">
    <property type="entry name" value="IFT52"/>
</dbReference>
<accession>D9STN3</accession>
<keyword evidence="4" id="KW-1185">Reference proteome</keyword>
<dbReference type="Pfam" id="PF02368">
    <property type="entry name" value="Big_2"/>
    <property type="match status" value="1"/>
</dbReference>
<dbReference type="PANTHER" id="PTHR12969">
    <property type="entry name" value="NGD5/OSM-6/IFT52"/>
    <property type="match status" value="1"/>
</dbReference>
<dbReference type="AlphaFoldDB" id="D9STN3"/>
<dbReference type="OrthoDB" id="291295at2"/>